<evidence type="ECO:0000313" key="2">
    <source>
        <dbReference type="Proteomes" id="UP000589738"/>
    </source>
</evidence>
<proteinExistence type="predicted"/>
<name>A0A841N409_9FLAO</name>
<organism evidence="1 2">
    <name type="scientific">Chryseobacterium shigense</name>
    <dbReference type="NCBI Taxonomy" id="297244"/>
    <lineage>
        <taxon>Bacteria</taxon>
        <taxon>Pseudomonadati</taxon>
        <taxon>Bacteroidota</taxon>
        <taxon>Flavobacteriia</taxon>
        <taxon>Flavobacteriales</taxon>
        <taxon>Weeksellaceae</taxon>
        <taxon>Chryseobacterium group</taxon>
        <taxon>Chryseobacterium</taxon>
    </lineage>
</organism>
<sequence>MRKNNTESASDIGFGRCMPGKTGRKMIFCSNNSTFLYD</sequence>
<keyword evidence="2" id="KW-1185">Reference proteome</keyword>
<comment type="caution">
    <text evidence="1">The sequence shown here is derived from an EMBL/GenBank/DDBJ whole genome shotgun (WGS) entry which is preliminary data.</text>
</comment>
<evidence type="ECO:0000313" key="1">
    <source>
        <dbReference type="EMBL" id="MBB6371624.1"/>
    </source>
</evidence>
<reference evidence="1 2" key="1">
    <citation type="submission" date="2020-08" db="EMBL/GenBank/DDBJ databases">
        <title>Functional genomics of gut bacteria from endangered species of beetles.</title>
        <authorList>
            <person name="Carlos-Shanley C."/>
        </authorList>
    </citation>
    <scope>NUCLEOTIDE SEQUENCE [LARGE SCALE GENOMIC DNA]</scope>
    <source>
        <strain evidence="1 2">S00136</strain>
    </source>
</reference>
<protein>
    <submittedName>
        <fullName evidence="1">Uncharacterized protein</fullName>
    </submittedName>
</protein>
<dbReference type="EMBL" id="JACHLC010000003">
    <property type="protein sequence ID" value="MBB6371624.1"/>
    <property type="molecule type" value="Genomic_DNA"/>
</dbReference>
<dbReference type="Proteomes" id="UP000589738">
    <property type="component" value="Unassembled WGS sequence"/>
</dbReference>
<accession>A0A841N409</accession>
<gene>
    <name evidence="1" type="ORF">HNP36_002709</name>
</gene>
<dbReference type="AlphaFoldDB" id="A0A841N409"/>